<dbReference type="InterPro" id="IPR032675">
    <property type="entry name" value="LRR_dom_sf"/>
</dbReference>
<dbReference type="GO" id="GO:0031146">
    <property type="term" value="P:SCF-dependent proteasomal ubiquitin-dependent protein catabolic process"/>
    <property type="evidence" value="ECO:0007669"/>
    <property type="project" value="TreeGrafter"/>
</dbReference>
<proteinExistence type="predicted"/>
<feature type="region of interest" description="Disordered" evidence="2">
    <location>
        <begin position="1"/>
        <end position="33"/>
    </location>
</feature>
<dbReference type="Pfam" id="PF12937">
    <property type="entry name" value="F-box-like"/>
    <property type="match status" value="1"/>
</dbReference>
<organism evidence="4 5">
    <name type="scientific">Branchiostoma lanceolatum</name>
    <name type="common">Common lancelet</name>
    <name type="synonym">Amphioxus lanceolatum</name>
    <dbReference type="NCBI Taxonomy" id="7740"/>
    <lineage>
        <taxon>Eukaryota</taxon>
        <taxon>Metazoa</taxon>
        <taxon>Chordata</taxon>
        <taxon>Cephalochordata</taxon>
        <taxon>Leptocardii</taxon>
        <taxon>Amphioxiformes</taxon>
        <taxon>Branchiostomatidae</taxon>
        <taxon>Branchiostoma</taxon>
    </lineage>
</organism>
<evidence type="ECO:0000256" key="2">
    <source>
        <dbReference type="SAM" id="MobiDB-lite"/>
    </source>
</evidence>
<evidence type="ECO:0000256" key="1">
    <source>
        <dbReference type="ARBA" id="ARBA00022786"/>
    </source>
</evidence>
<dbReference type="Proteomes" id="UP000838412">
    <property type="component" value="Chromosome 12"/>
</dbReference>
<dbReference type="PANTHER" id="PTHR13318:SF50">
    <property type="entry name" value="F-BOX_LRR-REPEAT PROTEIN 7"/>
    <property type="match status" value="1"/>
</dbReference>
<dbReference type="OrthoDB" id="423607at2759"/>
<dbReference type="FunFam" id="3.80.10.10:FF:000122">
    <property type="entry name" value="F-box/LRR-repeat protein 7 isoform X1"/>
    <property type="match status" value="1"/>
</dbReference>
<evidence type="ECO:0000259" key="3">
    <source>
        <dbReference type="SMART" id="SM00256"/>
    </source>
</evidence>
<sequence>MGAHNGKHHDTESTGKTNSSLSQSDLSTTMDFTPTITKTRKTVSFGEETEMIPPYPPRKLYQPRNGLKPAISHSHKVYASVHVNGDGTIPYNSEKSGKLGKDRRLSPFDLLSDDLVVKIFSYLPTDQLCKCACVDRRWYDLSWEPHLWTHIDMSNEKLDIDRALRILTWRLSRETPNVCLMLEKIKLSGCEKLSNKGLHVIAKRCPELTTLEVAGCYNITNEALYEVVSRCPNLQHLDITGCPCITCIALTPEATMRACPLHGKQISLQYLDMTDCYGLEDAGLKVIASNCRELTRFYLRRCVRITDVGVQYVANNCAMLKEFSVSDCRRVTDFGIRELARLGAQLRYLSVVHCDQVTDVGIKTLTKYCNKLRYLNIRGCELVTDTGVEYLARQCNKLRSLDIGKCSLVTDRGLEVLALNCPLLKKLSLKSCERITDRGVQMIAANCTDLQMLNIQDCKISTEAYRFVKRHCKRCIIEHTNPGFC</sequence>
<dbReference type="SMART" id="SM00367">
    <property type="entry name" value="LRR_CC"/>
    <property type="match status" value="10"/>
</dbReference>
<dbReference type="InterPro" id="IPR036047">
    <property type="entry name" value="F-box-like_dom_sf"/>
</dbReference>
<dbReference type="Gene3D" id="1.20.1280.50">
    <property type="match status" value="1"/>
</dbReference>
<dbReference type="CDD" id="cd22120">
    <property type="entry name" value="F-box_FBXL7"/>
    <property type="match status" value="1"/>
</dbReference>
<gene>
    <name evidence="4" type="primary">FBXL7</name>
    <name evidence="4" type="ORF">BLAG_LOCUS5326</name>
</gene>
<protein>
    <submittedName>
        <fullName evidence="4">FBXL7 protein</fullName>
    </submittedName>
</protein>
<feature type="domain" description="F-box" evidence="3">
    <location>
        <begin position="111"/>
        <end position="151"/>
    </location>
</feature>
<keyword evidence="5" id="KW-1185">Reference proteome</keyword>
<dbReference type="SUPFAM" id="SSF52047">
    <property type="entry name" value="RNI-like"/>
    <property type="match status" value="1"/>
</dbReference>
<dbReference type="InterPro" id="IPR006553">
    <property type="entry name" value="Leu-rich_rpt_Cys-con_subtyp"/>
</dbReference>
<dbReference type="EMBL" id="OV696697">
    <property type="protein sequence ID" value="CAH1241875.1"/>
    <property type="molecule type" value="Genomic_DNA"/>
</dbReference>
<evidence type="ECO:0000313" key="5">
    <source>
        <dbReference type="Proteomes" id="UP000838412"/>
    </source>
</evidence>
<keyword evidence="1" id="KW-0833">Ubl conjugation pathway</keyword>
<reference evidence="4" key="1">
    <citation type="submission" date="2022-01" db="EMBL/GenBank/DDBJ databases">
        <authorList>
            <person name="Braso-Vives M."/>
        </authorList>
    </citation>
    <scope>NUCLEOTIDE SEQUENCE</scope>
</reference>
<dbReference type="SUPFAM" id="SSF81383">
    <property type="entry name" value="F-box domain"/>
    <property type="match status" value="1"/>
</dbReference>
<name>A0A8K0E480_BRALA</name>
<accession>A0A8K0E480</accession>
<dbReference type="Pfam" id="PF25372">
    <property type="entry name" value="DUF7885"/>
    <property type="match status" value="1"/>
</dbReference>
<dbReference type="InterPro" id="IPR057207">
    <property type="entry name" value="FBXL15_LRR"/>
</dbReference>
<dbReference type="SMART" id="SM00256">
    <property type="entry name" value="FBOX"/>
    <property type="match status" value="1"/>
</dbReference>
<dbReference type="AlphaFoldDB" id="A0A8K0E480"/>
<feature type="compositionally biased region" description="Polar residues" evidence="2">
    <location>
        <begin position="14"/>
        <end position="33"/>
    </location>
</feature>
<dbReference type="Gene3D" id="3.80.10.10">
    <property type="entry name" value="Ribonuclease Inhibitor"/>
    <property type="match status" value="4"/>
</dbReference>
<dbReference type="PANTHER" id="PTHR13318">
    <property type="entry name" value="PARTNER OF PAIRED, ISOFORM B-RELATED"/>
    <property type="match status" value="1"/>
</dbReference>
<evidence type="ECO:0000313" key="4">
    <source>
        <dbReference type="EMBL" id="CAH1241875.1"/>
    </source>
</evidence>
<dbReference type="InterPro" id="IPR001810">
    <property type="entry name" value="F-box_dom"/>
</dbReference>
<dbReference type="GO" id="GO:0019005">
    <property type="term" value="C:SCF ubiquitin ligase complex"/>
    <property type="evidence" value="ECO:0007669"/>
    <property type="project" value="TreeGrafter"/>
</dbReference>